<keyword evidence="2" id="KW-1185">Reference proteome</keyword>
<accession>A0ABQ0AF34</accession>
<reference evidence="1 2" key="1">
    <citation type="submission" date="2024-04" db="EMBL/GenBank/DDBJ databases">
        <title>Draft genome sequence of Sessilibacter corallicola NBRC 116591.</title>
        <authorList>
            <person name="Miyakawa T."/>
            <person name="Kusuya Y."/>
            <person name="Miura T."/>
        </authorList>
    </citation>
    <scope>NUCLEOTIDE SEQUENCE [LARGE SCALE GENOMIC DNA]</scope>
    <source>
        <strain evidence="1 2">KU-00831-HH</strain>
    </source>
</reference>
<proteinExistence type="predicted"/>
<evidence type="ECO:0000313" key="2">
    <source>
        <dbReference type="Proteomes" id="UP001465153"/>
    </source>
</evidence>
<name>A0ABQ0AF34_9GAMM</name>
<organism evidence="1 2">
    <name type="scientific">Sessilibacter corallicola</name>
    <dbReference type="NCBI Taxonomy" id="2904075"/>
    <lineage>
        <taxon>Bacteria</taxon>
        <taxon>Pseudomonadati</taxon>
        <taxon>Pseudomonadota</taxon>
        <taxon>Gammaproteobacteria</taxon>
        <taxon>Cellvibrionales</taxon>
        <taxon>Cellvibrionaceae</taxon>
        <taxon>Sessilibacter</taxon>
    </lineage>
</organism>
<dbReference type="EMBL" id="BAABWN010000019">
    <property type="protein sequence ID" value="GAA6170138.1"/>
    <property type="molecule type" value="Genomic_DNA"/>
</dbReference>
<comment type="caution">
    <text evidence="1">The sequence shown here is derived from an EMBL/GenBank/DDBJ whole genome shotgun (WGS) entry which is preliminary data.</text>
</comment>
<evidence type="ECO:0000313" key="1">
    <source>
        <dbReference type="EMBL" id="GAA6170138.1"/>
    </source>
</evidence>
<sequence>MLQDPWNPQSEEIRAWAFEPDSIWPDQDFDLSVAELHFADLIIELSCDARCPKKDFFLSCAYIIVGDAVMTEYETRSKTEVEQFLQQLKATNNERLLTLYKLAKELVATPSSFDYDFWCGEGCLAQYKES</sequence>
<dbReference type="RefSeq" id="WP_353304474.1">
    <property type="nucleotide sequence ID" value="NZ_BAABWN010000019.1"/>
</dbReference>
<gene>
    <name evidence="1" type="ORF">NBRC116591_39510</name>
</gene>
<dbReference type="Proteomes" id="UP001465153">
    <property type="component" value="Unassembled WGS sequence"/>
</dbReference>
<protein>
    <submittedName>
        <fullName evidence="1">Uncharacterized protein</fullName>
    </submittedName>
</protein>